<dbReference type="KEGG" id="dpo:117184910"/>
<name>A0A6I8W9L1_DROPS</name>
<dbReference type="InParanoid" id="A0A6I8W9L1"/>
<dbReference type="PANTHER" id="PTHR47331:SF1">
    <property type="entry name" value="GAG-LIKE PROTEIN"/>
    <property type="match status" value="1"/>
</dbReference>
<dbReference type="RefSeq" id="XP_033239967.1">
    <property type="nucleotide sequence ID" value="XM_033384076.1"/>
</dbReference>
<dbReference type="Proteomes" id="UP000001819">
    <property type="component" value="Chromosome X"/>
</dbReference>
<reference evidence="2" key="1">
    <citation type="submission" date="2025-08" db="UniProtKB">
        <authorList>
            <consortium name="RefSeq"/>
        </authorList>
    </citation>
    <scope>IDENTIFICATION</scope>
    <source>
        <strain evidence="2">MV-25-SWS-2005</strain>
        <tissue evidence="2">Whole body</tissue>
    </source>
</reference>
<dbReference type="PANTHER" id="PTHR47331">
    <property type="entry name" value="PHD-TYPE DOMAIN-CONTAINING PROTEIN"/>
    <property type="match status" value="1"/>
</dbReference>
<organism evidence="1 2">
    <name type="scientific">Drosophila pseudoobscura pseudoobscura</name>
    <name type="common">Fruit fly</name>
    <dbReference type="NCBI Taxonomy" id="46245"/>
    <lineage>
        <taxon>Eukaryota</taxon>
        <taxon>Metazoa</taxon>
        <taxon>Ecdysozoa</taxon>
        <taxon>Arthropoda</taxon>
        <taxon>Hexapoda</taxon>
        <taxon>Insecta</taxon>
        <taxon>Pterygota</taxon>
        <taxon>Neoptera</taxon>
        <taxon>Endopterygota</taxon>
        <taxon>Diptera</taxon>
        <taxon>Brachycera</taxon>
        <taxon>Muscomorpha</taxon>
        <taxon>Ephydroidea</taxon>
        <taxon>Drosophilidae</taxon>
        <taxon>Drosophila</taxon>
        <taxon>Sophophora</taxon>
    </lineage>
</organism>
<dbReference type="AlphaFoldDB" id="A0A6I8W9L1"/>
<sequence length="169" mass="19250">MEPSVKSSSIESLVRLALSVQNYRATVDAIGLSAYLNDPMLLRDLVEKLPFDLKLDWARQSAGLPRVNIAVFDDWLFRVASCASTVMPVAPEKEVCTKEKNPRIRLMVHNDSSAQPPCRRCNGAHKLEDCKQFLELEEPGRWNFVRENKLCWRCLGKHFIRHLTSKALG</sequence>
<accession>A0A6I8W9L1</accession>
<evidence type="ECO:0000313" key="1">
    <source>
        <dbReference type="Proteomes" id="UP000001819"/>
    </source>
</evidence>
<keyword evidence="1" id="KW-1185">Reference proteome</keyword>
<gene>
    <name evidence="2" type="primary">LOC117184910</name>
</gene>
<proteinExistence type="predicted"/>
<protein>
    <submittedName>
        <fullName evidence="2">Uncharacterized protein</fullName>
    </submittedName>
</protein>
<evidence type="ECO:0000313" key="2">
    <source>
        <dbReference type="RefSeq" id="XP_033239967.1"/>
    </source>
</evidence>